<reference evidence="2 3" key="1">
    <citation type="submission" date="2013-05" db="EMBL/GenBank/DDBJ databases">
        <title>Genome Sequence of Streptomyces fradiae.</title>
        <authorList>
            <person name="Kirby R."/>
        </authorList>
    </citation>
    <scope>NUCLEOTIDE SEQUENCE [LARGE SCALE GENOMIC DNA]</scope>
    <source>
        <strain evidence="2 3">ATCC 10745</strain>
    </source>
</reference>
<proteinExistence type="predicted"/>
<evidence type="ECO:0000313" key="2">
    <source>
        <dbReference type="EMBL" id="KAF0650496.1"/>
    </source>
</evidence>
<comment type="caution">
    <text evidence="2">The sequence shown here is derived from an EMBL/GenBank/DDBJ whole genome shotgun (WGS) entry which is preliminary data.</text>
</comment>
<evidence type="ECO:0000256" key="1">
    <source>
        <dbReference type="SAM" id="MobiDB-lite"/>
    </source>
</evidence>
<feature type="region of interest" description="Disordered" evidence="1">
    <location>
        <begin position="1"/>
        <end position="21"/>
    </location>
</feature>
<keyword evidence="3" id="KW-1185">Reference proteome</keyword>
<sequence>MMRSARDAAEPSRDEGGAGTFWDLRISPGAALAMTDWSG</sequence>
<organism evidence="2 3">
    <name type="scientific">Streptomyces fradiae ATCC 10745 = DSM 40063</name>
    <dbReference type="NCBI Taxonomy" id="1319510"/>
    <lineage>
        <taxon>Bacteria</taxon>
        <taxon>Bacillati</taxon>
        <taxon>Actinomycetota</taxon>
        <taxon>Actinomycetes</taxon>
        <taxon>Kitasatosporales</taxon>
        <taxon>Streptomycetaceae</taxon>
        <taxon>Streptomyces</taxon>
    </lineage>
</organism>
<protein>
    <submittedName>
        <fullName evidence="2">Uncharacterized protein</fullName>
    </submittedName>
</protein>
<accession>A0ABQ6XXM5</accession>
<gene>
    <name evidence="2" type="ORF">K701_07955</name>
</gene>
<name>A0ABQ6XXM5_STRFR</name>
<dbReference type="EMBL" id="ASYR01000008">
    <property type="protein sequence ID" value="KAF0650496.1"/>
    <property type="molecule type" value="Genomic_DNA"/>
</dbReference>
<dbReference type="Proteomes" id="UP000731519">
    <property type="component" value="Unassembled WGS sequence"/>
</dbReference>
<evidence type="ECO:0000313" key="3">
    <source>
        <dbReference type="Proteomes" id="UP000731519"/>
    </source>
</evidence>
<feature type="compositionally biased region" description="Basic and acidic residues" evidence="1">
    <location>
        <begin position="1"/>
        <end position="16"/>
    </location>
</feature>